<evidence type="ECO:0000313" key="2">
    <source>
        <dbReference type="EMBL" id="CAD5210863.1"/>
    </source>
</evidence>
<evidence type="ECO:0000313" key="3">
    <source>
        <dbReference type="Proteomes" id="UP000659654"/>
    </source>
</evidence>
<comment type="caution">
    <text evidence="2">The sequence shown here is derived from an EMBL/GenBank/DDBJ whole genome shotgun (WGS) entry which is preliminary data.</text>
</comment>
<protein>
    <submittedName>
        <fullName evidence="2">(pine wood nematode) hypothetical protein</fullName>
    </submittedName>
</protein>
<feature type="compositionally biased region" description="Polar residues" evidence="1">
    <location>
        <begin position="49"/>
        <end position="60"/>
    </location>
</feature>
<dbReference type="EMBL" id="CAJFDI010000001">
    <property type="protein sequence ID" value="CAD5210863.1"/>
    <property type="molecule type" value="Genomic_DNA"/>
</dbReference>
<evidence type="ECO:0000256" key="1">
    <source>
        <dbReference type="SAM" id="MobiDB-lite"/>
    </source>
</evidence>
<accession>A0A7I8XPR1</accession>
<reference evidence="2" key="1">
    <citation type="submission" date="2020-09" db="EMBL/GenBank/DDBJ databases">
        <authorList>
            <person name="Kikuchi T."/>
        </authorList>
    </citation>
    <scope>NUCLEOTIDE SEQUENCE</scope>
    <source>
        <strain evidence="2">Ka4C1</strain>
    </source>
</reference>
<dbReference type="Proteomes" id="UP000582659">
    <property type="component" value="Unassembled WGS sequence"/>
</dbReference>
<dbReference type="Proteomes" id="UP000659654">
    <property type="component" value="Unassembled WGS sequence"/>
</dbReference>
<keyword evidence="3" id="KW-1185">Reference proteome</keyword>
<proteinExistence type="predicted"/>
<name>A0A7I8XPR1_BURXY</name>
<dbReference type="EMBL" id="CAJFCV020000001">
    <property type="protein sequence ID" value="CAG9087167.1"/>
    <property type="molecule type" value="Genomic_DNA"/>
</dbReference>
<feature type="region of interest" description="Disordered" evidence="1">
    <location>
        <begin position="49"/>
        <end position="83"/>
    </location>
</feature>
<dbReference type="AlphaFoldDB" id="A0A7I8XPR1"/>
<gene>
    <name evidence="2" type="ORF">BXYJ_LOCUS2141</name>
</gene>
<organism evidence="2 3">
    <name type="scientific">Bursaphelenchus xylophilus</name>
    <name type="common">Pinewood nematode worm</name>
    <name type="synonym">Aphelenchoides xylophilus</name>
    <dbReference type="NCBI Taxonomy" id="6326"/>
    <lineage>
        <taxon>Eukaryota</taxon>
        <taxon>Metazoa</taxon>
        <taxon>Ecdysozoa</taxon>
        <taxon>Nematoda</taxon>
        <taxon>Chromadorea</taxon>
        <taxon>Rhabditida</taxon>
        <taxon>Tylenchina</taxon>
        <taxon>Tylenchomorpha</taxon>
        <taxon>Aphelenchoidea</taxon>
        <taxon>Aphelenchoididae</taxon>
        <taxon>Bursaphelenchus</taxon>
    </lineage>
</organism>
<sequence>MSSSSSPSSPIRSGDESAIQAMAPTSSTAAVPVVGVGERPTVVIQLHLQSPSWTSSSRQPFQDDSKLDGFPLTKGPFPIPLAS</sequence>